<feature type="active site" description="Proton donor" evidence="3">
    <location>
        <position position="372"/>
    </location>
</feature>
<organism evidence="6 7">
    <name type="scientific">Sporisorium graminicola</name>
    <dbReference type="NCBI Taxonomy" id="280036"/>
    <lineage>
        <taxon>Eukaryota</taxon>
        <taxon>Fungi</taxon>
        <taxon>Dikarya</taxon>
        <taxon>Basidiomycota</taxon>
        <taxon>Ustilaginomycotina</taxon>
        <taxon>Ustilaginomycetes</taxon>
        <taxon>Ustilaginales</taxon>
        <taxon>Ustilaginaceae</taxon>
        <taxon>Sporisorium</taxon>
    </lineage>
</organism>
<dbReference type="Gene3D" id="3.40.50.1240">
    <property type="entry name" value="Phosphoglycerate mutase-like"/>
    <property type="match status" value="1"/>
</dbReference>
<evidence type="ECO:0000256" key="5">
    <source>
        <dbReference type="SAM" id="SignalP"/>
    </source>
</evidence>
<dbReference type="AlphaFoldDB" id="A0A4U7KM41"/>
<evidence type="ECO:0000256" key="2">
    <source>
        <dbReference type="ARBA" id="ARBA00023180"/>
    </source>
</evidence>
<dbReference type="Proteomes" id="UP000306050">
    <property type="component" value="Chromosome SGRAM_7"/>
</dbReference>
<name>A0A4U7KM41_9BASI</name>
<dbReference type="PANTHER" id="PTHR20963">
    <property type="entry name" value="MULTIPLE INOSITOL POLYPHOSPHATE PHOSPHATASE-RELATED"/>
    <property type="match status" value="1"/>
</dbReference>
<protein>
    <recommendedName>
        <fullName evidence="8">3-phytase</fullName>
    </recommendedName>
</protein>
<dbReference type="GO" id="GO:0003993">
    <property type="term" value="F:acid phosphatase activity"/>
    <property type="evidence" value="ECO:0007669"/>
    <property type="project" value="TreeGrafter"/>
</dbReference>
<dbReference type="InterPro" id="IPR000560">
    <property type="entry name" value="His_Pase_clade-2"/>
</dbReference>
<keyword evidence="5" id="KW-0732">Signal</keyword>
<evidence type="ECO:0000256" key="1">
    <source>
        <dbReference type="ARBA" id="ARBA00022801"/>
    </source>
</evidence>
<feature type="disulfide bond" evidence="4">
    <location>
        <begin position="278"/>
        <end position="292"/>
    </location>
</feature>
<dbReference type="OrthoDB" id="6509975at2759"/>
<evidence type="ECO:0008006" key="8">
    <source>
        <dbReference type="Google" id="ProtNLM"/>
    </source>
</evidence>
<dbReference type="CDD" id="cd07061">
    <property type="entry name" value="HP_HAP_like"/>
    <property type="match status" value="1"/>
</dbReference>
<evidence type="ECO:0000256" key="4">
    <source>
        <dbReference type="PIRSR" id="PIRSR000894-2"/>
    </source>
</evidence>
<comment type="caution">
    <text evidence="6">The sequence shown here is derived from an EMBL/GenBank/DDBJ whole genome shotgun (WGS) entry which is preliminary data.</text>
</comment>
<dbReference type="RefSeq" id="XP_029737295.1">
    <property type="nucleotide sequence ID" value="XM_029886064.1"/>
</dbReference>
<sequence>MVQLKPALLALASTLGYGSSLWPSTQSGQPVDPRVLTNFGGWSFYVPNGDAGRYGIDSQLFPGCQVDQVNLMMRHDFRGPSKGVGSGIATMISKLVNASNSDDAQAKFSIGDGEVHPELEFLSRLEENYEAVTPELLTAYGEEDAHASGYRFKNKYGHLLGHKDWFNAPVNQTLPVFVRTTDQSRVNVTSWAFSQGFMGLDWRQRLAAPLLTLPDSVKTFNDSLAVGTCPYSNNDTSSDDAFAAWNKVWLPPVVQRLQRALPRLNLTTSDVQAMQNACPFQSAYLGHLSPFCAVFTLREWQLYSYGQDVQQYANAGYGGPLGRAWSVGWVNELLARLTDTPVDDHTSTNTTLDAHNQTFPLKLPVYLDFTHDTQLASAIAVMGLLHDKTKLDPSTSSPNKDRLWNAAHIVPMGARIEVERLTCENKRDKYVRVVLNDAVLPLTGLKQCSVNVQGRKHAAAGLCRLTDFVASQAFAQAGGNWNNCYL</sequence>
<dbReference type="KEGG" id="sgra:EX895_005472"/>
<feature type="disulfide bond" evidence="4">
    <location>
        <begin position="64"/>
        <end position="423"/>
    </location>
</feature>
<reference evidence="6 7" key="1">
    <citation type="submission" date="2019-05" db="EMBL/GenBank/DDBJ databases">
        <title>Sporisorium graminicola CBS 10092 draft sequencing and annotation.</title>
        <authorList>
            <person name="Solano-Gonzalez S."/>
            <person name="Caddick M.X."/>
            <person name="Darby A."/>
        </authorList>
    </citation>
    <scope>NUCLEOTIDE SEQUENCE [LARGE SCALE GENOMIC DNA]</scope>
    <source>
        <strain evidence="6 7">CBS 10092</strain>
    </source>
</reference>
<accession>A0A4U7KM41</accession>
<dbReference type="Pfam" id="PF00328">
    <property type="entry name" value="His_Phos_2"/>
    <property type="match status" value="1"/>
</dbReference>
<feature type="chain" id="PRO_5020527270" description="3-phytase" evidence="5">
    <location>
        <begin position="21"/>
        <end position="486"/>
    </location>
</feature>
<evidence type="ECO:0000313" key="7">
    <source>
        <dbReference type="Proteomes" id="UP000306050"/>
    </source>
</evidence>
<keyword evidence="2" id="KW-0325">Glycoprotein</keyword>
<dbReference type="EMBL" id="SRRM01000020">
    <property type="protein sequence ID" value="TKY85310.1"/>
    <property type="molecule type" value="Genomic_DNA"/>
</dbReference>
<dbReference type="GeneID" id="40728367"/>
<dbReference type="InterPro" id="IPR029033">
    <property type="entry name" value="His_PPase_superfam"/>
</dbReference>
<feature type="disulfide bond" evidence="4">
    <location>
        <begin position="448"/>
        <end position="463"/>
    </location>
</feature>
<proteinExistence type="predicted"/>
<feature type="active site" description="Nucleophile" evidence="3">
    <location>
        <position position="75"/>
    </location>
</feature>
<keyword evidence="1" id="KW-0378">Hydrolase</keyword>
<dbReference type="InterPro" id="IPR016274">
    <property type="entry name" value="Histidine_acid_Pase_euk"/>
</dbReference>
<evidence type="ECO:0000256" key="3">
    <source>
        <dbReference type="PIRSR" id="PIRSR000894-1"/>
    </source>
</evidence>
<evidence type="ECO:0000313" key="6">
    <source>
        <dbReference type="EMBL" id="TKY85310.1"/>
    </source>
</evidence>
<feature type="signal peptide" evidence="5">
    <location>
        <begin position="1"/>
        <end position="20"/>
    </location>
</feature>
<gene>
    <name evidence="6" type="ORF">EX895_005472</name>
</gene>
<dbReference type="PIRSF" id="PIRSF000894">
    <property type="entry name" value="Acid_phosphatase"/>
    <property type="match status" value="1"/>
</dbReference>
<keyword evidence="4" id="KW-1015">Disulfide bond</keyword>
<dbReference type="PANTHER" id="PTHR20963:SF18">
    <property type="entry name" value="ACID PHOSPHATASE PHO11-RELATED"/>
    <property type="match status" value="1"/>
</dbReference>
<keyword evidence="7" id="KW-1185">Reference proteome</keyword>
<feature type="disulfide bond" evidence="4">
    <location>
        <begin position="229"/>
        <end position="484"/>
    </location>
</feature>
<dbReference type="SUPFAM" id="SSF53254">
    <property type="entry name" value="Phosphoglycerate mutase-like"/>
    <property type="match status" value="1"/>
</dbReference>